<name>A0A845HWJ5_9BURK</name>
<keyword evidence="1" id="KW-1133">Transmembrane helix</keyword>
<keyword evidence="3" id="KW-1185">Reference proteome</keyword>
<dbReference type="AlphaFoldDB" id="A0A845HWJ5"/>
<sequence>MEWSLSPESSHSPLYQKSQLPAIWWFHTLSAHGVLIPPLFNNKYMEFRLKNKLLFFFPAFIFSTAAWAGEITDDWVHITSTTNMEWLGKKNSGEIGNFDNKKNNSYFYIMQTKEGNRYKYAKVFVELTSCSKGYGYVYYNNMEGEFTGKDQFIRFGETVADALGSMACTSWDSLTGKKSLVANNEAWENVAEAVESGDKYFIRNDMVRKTKYNNKPVVSAIYRYDMVKSNKKIYGEFIFELASCKRGYGVVYDLSFDGKVTEKYDVALNGNSVLSGAISKVCGKI</sequence>
<organism evidence="2 3">
    <name type="scientific">Duganella fentianensis</name>
    <dbReference type="NCBI Taxonomy" id="2692177"/>
    <lineage>
        <taxon>Bacteria</taxon>
        <taxon>Pseudomonadati</taxon>
        <taxon>Pseudomonadota</taxon>
        <taxon>Betaproteobacteria</taxon>
        <taxon>Burkholderiales</taxon>
        <taxon>Oxalobacteraceae</taxon>
        <taxon>Telluria group</taxon>
        <taxon>Duganella</taxon>
    </lineage>
</organism>
<proteinExistence type="predicted"/>
<protein>
    <submittedName>
        <fullName evidence="2">Uncharacterized protein</fullName>
    </submittedName>
</protein>
<reference evidence="2" key="1">
    <citation type="submission" date="2019-12" db="EMBL/GenBank/DDBJ databases">
        <title>Novel species isolated from a subtropical stream in China.</title>
        <authorList>
            <person name="Lu H."/>
        </authorList>
    </citation>
    <scope>NUCLEOTIDE SEQUENCE [LARGE SCALE GENOMIC DNA]</scope>
    <source>
        <strain evidence="2">FT93W</strain>
    </source>
</reference>
<feature type="transmembrane region" description="Helical" evidence="1">
    <location>
        <begin position="22"/>
        <end position="41"/>
    </location>
</feature>
<evidence type="ECO:0000256" key="1">
    <source>
        <dbReference type="SAM" id="Phobius"/>
    </source>
</evidence>
<keyword evidence="1" id="KW-0472">Membrane</keyword>
<dbReference type="Proteomes" id="UP000444316">
    <property type="component" value="Unassembled WGS sequence"/>
</dbReference>
<accession>A0A845HWJ5</accession>
<comment type="caution">
    <text evidence="2">The sequence shown here is derived from an EMBL/GenBank/DDBJ whole genome shotgun (WGS) entry which is preliminary data.</text>
</comment>
<evidence type="ECO:0000313" key="2">
    <source>
        <dbReference type="EMBL" id="MYN43945.1"/>
    </source>
</evidence>
<dbReference type="EMBL" id="WWCL01000001">
    <property type="protein sequence ID" value="MYN43945.1"/>
    <property type="molecule type" value="Genomic_DNA"/>
</dbReference>
<evidence type="ECO:0000313" key="3">
    <source>
        <dbReference type="Proteomes" id="UP000444316"/>
    </source>
</evidence>
<feature type="transmembrane region" description="Helical" evidence="1">
    <location>
        <begin position="53"/>
        <end position="69"/>
    </location>
</feature>
<gene>
    <name evidence="2" type="ORF">GTP23_02545</name>
</gene>
<keyword evidence="1" id="KW-0812">Transmembrane</keyword>
<dbReference type="RefSeq" id="WP_161033719.1">
    <property type="nucleotide sequence ID" value="NZ_WWCL01000001.1"/>
</dbReference>